<evidence type="ECO:0000313" key="3">
    <source>
        <dbReference type="EMBL" id="KFX44465.1"/>
    </source>
</evidence>
<dbReference type="SMART" id="SM00355">
    <property type="entry name" value="ZnF_C2H2"/>
    <property type="match status" value="2"/>
</dbReference>
<dbReference type="AlphaFoldDB" id="A0A093UX32"/>
<sequence length="544" mass="61668">MASISSILNDCLKRFNNLIASTTLQQNVTEIPQELWQDELGRLRVWAANIGAHQVGPSSLDYRLRDASNIRDQIIRLLKGLQRAFDDLEEVLQEPEGEPIPIEDDSELEEMNGSEVQQIFKGLVNTIDCLFQMSMVIRRPTRHDQFVGIKKADSAPFEIYDVLHVDNKYPEADKSIINRLGVAISRRRAGLKYRERHHMKLSKGINSALESQSETGSTILSETVATEFEVNQHLHIDETASDSGVSQTSYAQSLLENNDRISIPSPPKESAEGKPFECPYCFHVITIRDRRSWIRHVFTDLMPYVCVFPDCSTPAMLYASRWEWYHHLQTSHFIQSQRDAGFDCPLCREKLTNAVRIDRHLGRHLEELALFALPRTDGDEDDDSRADTEPEQIDDKSNCDQLNHDDPPLDSSASSEGIGNWEETRSLNDIKMDDEDLAGFGSLIMGERAEIEERDAAREVALAKAAAIKAPEDSQITEAKLAEKHSRDRNTVNLVEAPTEADMAKGLESFWKCHLCSEAWISSYVIQRLYCNHTICSLCETFSI</sequence>
<gene>
    <name evidence="3" type="ORF">GQ26_0280620</name>
</gene>
<dbReference type="HOGENOM" id="CLU_015936_1_0_1"/>
<feature type="compositionally biased region" description="Basic and acidic residues" evidence="1">
    <location>
        <begin position="385"/>
        <end position="407"/>
    </location>
</feature>
<organism evidence="3">
    <name type="scientific">Talaromyces marneffei PM1</name>
    <dbReference type="NCBI Taxonomy" id="1077442"/>
    <lineage>
        <taxon>Eukaryota</taxon>
        <taxon>Fungi</taxon>
        <taxon>Dikarya</taxon>
        <taxon>Ascomycota</taxon>
        <taxon>Pezizomycotina</taxon>
        <taxon>Eurotiomycetes</taxon>
        <taxon>Eurotiomycetidae</taxon>
        <taxon>Eurotiales</taxon>
        <taxon>Trichocomaceae</taxon>
        <taxon>Talaromyces</taxon>
        <taxon>Talaromyces sect. Talaromyces</taxon>
    </lineage>
</organism>
<dbReference type="PANTHER" id="PTHR35391">
    <property type="entry name" value="C2H2-TYPE DOMAIN-CONTAINING PROTEIN-RELATED"/>
    <property type="match status" value="1"/>
</dbReference>
<feature type="domain" description="C2H2-type" evidence="2">
    <location>
        <begin position="344"/>
        <end position="364"/>
    </location>
</feature>
<comment type="caution">
    <text evidence="3">The sequence shown here is derived from an EMBL/GenBank/DDBJ whole genome shotgun (WGS) entry which is preliminary data.</text>
</comment>
<dbReference type="Pfam" id="PF26082">
    <property type="entry name" value="zf-C2H2_AcuF"/>
    <property type="match status" value="1"/>
</dbReference>
<dbReference type="eggNOG" id="ENOG502SJT8">
    <property type="taxonomic scope" value="Eukaryota"/>
</dbReference>
<accession>A0A093UX32</accession>
<evidence type="ECO:0000259" key="2">
    <source>
        <dbReference type="PROSITE" id="PS00028"/>
    </source>
</evidence>
<dbReference type="EMBL" id="JPOX01000028">
    <property type="protein sequence ID" value="KFX44465.1"/>
    <property type="molecule type" value="Genomic_DNA"/>
</dbReference>
<dbReference type="PROSITE" id="PS00028">
    <property type="entry name" value="ZINC_FINGER_C2H2_1"/>
    <property type="match status" value="1"/>
</dbReference>
<evidence type="ECO:0000256" key="1">
    <source>
        <dbReference type="SAM" id="MobiDB-lite"/>
    </source>
</evidence>
<proteinExistence type="predicted"/>
<name>A0A093UX32_TALMA</name>
<feature type="region of interest" description="Disordered" evidence="1">
    <location>
        <begin position="375"/>
        <end position="419"/>
    </location>
</feature>
<dbReference type="PANTHER" id="PTHR35391:SF7">
    <property type="entry name" value="C2H2-TYPE DOMAIN-CONTAINING PROTEIN"/>
    <property type="match status" value="1"/>
</dbReference>
<dbReference type="InterPro" id="IPR058925">
    <property type="entry name" value="zf-C2H2_AcuF"/>
</dbReference>
<dbReference type="InterPro" id="IPR013087">
    <property type="entry name" value="Znf_C2H2_type"/>
</dbReference>
<protein>
    <submittedName>
        <fullName evidence="3">Sal-like protein 4</fullName>
    </submittedName>
</protein>
<reference key="1">
    <citation type="journal article" date="2014" name="PLoS Genet.">
        <title>Signature Gene Expression Reveals Novel Clues to the Molecular Mechanisms of Dimorphic Transition in Penicillium marneffei.</title>
        <authorList>
            <person name="Yang E."/>
            <person name="Wang G."/>
            <person name="Cai J."/>
            <person name="Woo P.C."/>
            <person name="Lau S.K."/>
            <person name="Yuen K.-Y."/>
            <person name="Chow W.-N."/>
            <person name="Lin X."/>
        </authorList>
    </citation>
    <scope>NUCLEOTIDE SEQUENCE [LARGE SCALE GENOMIC DNA]</scope>
    <source>
        <strain>PM1</strain>
    </source>
</reference>
<reference evidence="3" key="2">
    <citation type="journal article" date="2014" name="PLoS Genet.">
        <title>Signature gene expression reveals novel clues to the molecular mechanisms of dimorphic transition in Penicillium marneffei.</title>
        <authorList>
            <person name="Yang E."/>
            <person name="Wang G."/>
            <person name="Cai J."/>
            <person name="Woo P.C."/>
            <person name="Lau S.K."/>
            <person name="Yuen K.-Y."/>
            <person name="Chow W.-N."/>
            <person name="Lin X."/>
        </authorList>
    </citation>
    <scope>NUCLEOTIDE SEQUENCE</scope>
    <source>
        <strain evidence="3">PM1</strain>
    </source>
</reference>